<keyword evidence="2" id="KW-1185">Reference proteome</keyword>
<reference evidence="1 2" key="1">
    <citation type="submission" date="2022-12" db="EMBL/GenBank/DDBJ databases">
        <title>Draft genome sequence of Paenibacillus sp. dW9.</title>
        <authorList>
            <person name="Choi E.-W."/>
            <person name="Kim D.-U."/>
        </authorList>
    </citation>
    <scope>NUCLEOTIDE SEQUENCE [LARGE SCALE GENOMIC DNA]</scope>
    <source>
        <strain evidence="2">dW9</strain>
    </source>
</reference>
<organism evidence="1 2">
    <name type="scientific">Paenibacillus gyeongsangnamensis</name>
    <dbReference type="NCBI Taxonomy" id="3388067"/>
    <lineage>
        <taxon>Bacteria</taxon>
        <taxon>Bacillati</taxon>
        <taxon>Bacillota</taxon>
        <taxon>Bacilli</taxon>
        <taxon>Bacillales</taxon>
        <taxon>Paenibacillaceae</taxon>
        <taxon>Paenibacillus</taxon>
    </lineage>
</organism>
<comment type="caution">
    <text evidence="1">The sequence shown here is derived from an EMBL/GenBank/DDBJ whole genome shotgun (WGS) entry which is preliminary data.</text>
</comment>
<accession>A0ABT4Q2U0</accession>
<evidence type="ECO:0000313" key="1">
    <source>
        <dbReference type="EMBL" id="MCZ8511156.1"/>
    </source>
</evidence>
<sequence>MAEKGILAYFNSVAEAQSCIPKLKALRAIDIQVDRIGTYPGGGISETFNPLSNNFPGLTYLTSAAAPMDRDAGILTAVNVDASGMADGSRELLTSDPDDMTRRDTLLTVVLDEASYEQALRVIREAGGRE</sequence>
<dbReference type="Proteomes" id="UP001527882">
    <property type="component" value="Unassembled WGS sequence"/>
</dbReference>
<evidence type="ECO:0000313" key="2">
    <source>
        <dbReference type="Proteomes" id="UP001527882"/>
    </source>
</evidence>
<name>A0ABT4Q2U0_9BACL</name>
<protein>
    <submittedName>
        <fullName evidence="1">Uncharacterized protein</fullName>
    </submittedName>
</protein>
<proteinExistence type="predicted"/>
<gene>
    <name evidence="1" type="ORF">O9H85_01620</name>
</gene>
<dbReference type="EMBL" id="JAQAGZ010000001">
    <property type="protein sequence ID" value="MCZ8511156.1"/>
    <property type="molecule type" value="Genomic_DNA"/>
</dbReference>
<dbReference type="RefSeq" id="WP_269879518.1">
    <property type="nucleotide sequence ID" value="NZ_JAQAGZ010000001.1"/>
</dbReference>